<gene>
    <name evidence="2" type="ORF">SAMN04487947_0879</name>
</gene>
<dbReference type="AlphaFoldDB" id="A0A1I6GBM7"/>
<name>A0A1I6GBM7_9EURY</name>
<dbReference type="PROSITE" id="PS51318">
    <property type="entry name" value="TAT"/>
    <property type="match status" value="1"/>
</dbReference>
<organism evidence="2 3">
    <name type="scientific">Halogeometricum rufum</name>
    <dbReference type="NCBI Taxonomy" id="553469"/>
    <lineage>
        <taxon>Archaea</taxon>
        <taxon>Methanobacteriati</taxon>
        <taxon>Methanobacteriota</taxon>
        <taxon>Stenosarchaea group</taxon>
        <taxon>Halobacteria</taxon>
        <taxon>Halobacteriales</taxon>
        <taxon>Haloferacaceae</taxon>
        <taxon>Halogeometricum</taxon>
    </lineage>
</organism>
<reference evidence="3" key="1">
    <citation type="submission" date="2016-10" db="EMBL/GenBank/DDBJ databases">
        <authorList>
            <person name="Varghese N."/>
            <person name="Submissions S."/>
        </authorList>
    </citation>
    <scope>NUCLEOTIDE SEQUENCE [LARGE SCALE GENOMIC DNA]</scope>
    <source>
        <strain evidence="3">CGMCC 1.7736</strain>
    </source>
</reference>
<dbReference type="Proteomes" id="UP000198531">
    <property type="component" value="Unassembled WGS sequence"/>
</dbReference>
<dbReference type="EMBL" id="FOYT01000001">
    <property type="protein sequence ID" value="SFR39578.1"/>
    <property type="molecule type" value="Genomic_DNA"/>
</dbReference>
<evidence type="ECO:0000313" key="3">
    <source>
        <dbReference type="Proteomes" id="UP000198531"/>
    </source>
</evidence>
<sequence length="229" mass="24579">MTDNTTHGEPTRRLSRRTVLRATAASGIGTLALSSTASAEGAKLAQVNFCGCSEVCVVRENDNGDESFGNNEDDEADSMGPITVIRARETGDGWEFDNVIYSTTGYFCDDSGEDGWKIIGVYTGSEAPFPSNPTCFVCNPNQCARKALDAYLEEALAICVNGDPASFGRFSHSCNGKPYRFHVVRGRCGTPGKDPKGRKKSADEDQNGDTDNGNRGGRKRGKNRGRGNS</sequence>
<proteinExistence type="predicted"/>
<keyword evidence="3" id="KW-1185">Reference proteome</keyword>
<feature type="compositionally biased region" description="Basic residues" evidence="1">
    <location>
        <begin position="216"/>
        <end position="229"/>
    </location>
</feature>
<dbReference type="STRING" id="553469.SAMN04487947_0879"/>
<protein>
    <submittedName>
        <fullName evidence="2">Uncharacterized protein</fullName>
    </submittedName>
</protein>
<accession>A0A1I6GBM7</accession>
<evidence type="ECO:0000256" key="1">
    <source>
        <dbReference type="SAM" id="MobiDB-lite"/>
    </source>
</evidence>
<feature type="region of interest" description="Disordered" evidence="1">
    <location>
        <begin position="185"/>
        <end position="229"/>
    </location>
</feature>
<dbReference type="InterPro" id="IPR006311">
    <property type="entry name" value="TAT_signal"/>
</dbReference>
<dbReference type="RefSeq" id="WP_089804938.1">
    <property type="nucleotide sequence ID" value="NZ_FOYT01000001.1"/>
</dbReference>
<evidence type="ECO:0000313" key="2">
    <source>
        <dbReference type="EMBL" id="SFR39578.1"/>
    </source>
</evidence>